<evidence type="ECO:0000313" key="2">
    <source>
        <dbReference type="EMBL" id="KAJ4979386.1"/>
    </source>
</evidence>
<evidence type="ECO:0000259" key="1">
    <source>
        <dbReference type="Pfam" id="PF13966"/>
    </source>
</evidence>
<evidence type="ECO:0000313" key="3">
    <source>
        <dbReference type="Proteomes" id="UP001141806"/>
    </source>
</evidence>
<feature type="domain" description="Reverse transcriptase zinc-binding" evidence="1">
    <location>
        <begin position="75"/>
        <end position="157"/>
    </location>
</feature>
<accession>A0A9Q0L019</accession>
<dbReference type="InterPro" id="IPR026960">
    <property type="entry name" value="RVT-Znf"/>
</dbReference>
<dbReference type="Proteomes" id="UP001141806">
    <property type="component" value="Unassembled WGS sequence"/>
</dbReference>
<name>A0A9Q0L019_9MAGN</name>
<dbReference type="EMBL" id="JAMYWD010000002">
    <property type="protein sequence ID" value="KAJ4979386.1"/>
    <property type="molecule type" value="Genomic_DNA"/>
</dbReference>
<organism evidence="2 3">
    <name type="scientific">Protea cynaroides</name>
    <dbReference type="NCBI Taxonomy" id="273540"/>
    <lineage>
        <taxon>Eukaryota</taxon>
        <taxon>Viridiplantae</taxon>
        <taxon>Streptophyta</taxon>
        <taxon>Embryophyta</taxon>
        <taxon>Tracheophyta</taxon>
        <taxon>Spermatophyta</taxon>
        <taxon>Magnoliopsida</taxon>
        <taxon>Proteales</taxon>
        <taxon>Proteaceae</taxon>
        <taxon>Protea</taxon>
    </lineage>
</organism>
<dbReference type="Pfam" id="PF13966">
    <property type="entry name" value="zf-RVT"/>
    <property type="match status" value="1"/>
</dbReference>
<comment type="caution">
    <text evidence="2">The sequence shown here is derived from an EMBL/GenBank/DDBJ whole genome shotgun (WGS) entry which is preliminary data.</text>
</comment>
<sequence length="166" mass="19290">MGFGFLIDPINRSWRKNLLEAYFPYVIQEAVMNIHLRIRAGEDIQFWNGDKYGRFSIKSAYTLITNIDADSDFNGASSWKISYWQSIPIRAWKRIWSSSTAPKIMGFHWRACVHGLASGEDLIHRKIPIDPNCGICGEEKESIKHILFFCPIARVSWFRSNLSYRL</sequence>
<keyword evidence="3" id="KW-1185">Reference proteome</keyword>
<dbReference type="OrthoDB" id="1938822at2759"/>
<proteinExistence type="predicted"/>
<reference evidence="2" key="1">
    <citation type="journal article" date="2023" name="Plant J.">
        <title>The genome of the king protea, Protea cynaroides.</title>
        <authorList>
            <person name="Chang J."/>
            <person name="Duong T.A."/>
            <person name="Schoeman C."/>
            <person name="Ma X."/>
            <person name="Roodt D."/>
            <person name="Barker N."/>
            <person name="Li Z."/>
            <person name="Van de Peer Y."/>
            <person name="Mizrachi E."/>
        </authorList>
    </citation>
    <scope>NUCLEOTIDE SEQUENCE</scope>
    <source>
        <tissue evidence="2">Young leaves</tissue>
    </source>
</reference>
<protein>
    <recommendedName>
        <fullName evidence="1">Reverse transcriptase zinc-binding domain-containing protein</fullName>
    </recommendedName>
</protein>
<dbReference type="AlphaFoldDB" id="A0A9Q0L019"/>
<gene>
    <name evidence="2" type="ORF">NE237_010166</name>
</gene>